<evidence type="ECO:0000259" key="5">
    <source>
        <dbReference type="Pfam" id="PF02878"/>
    </source>
</evidence>
<dbReference type="Gene3D" id="3.40.120.10">
    <property type="entry name" value="Alpha-D-Glucose-1,6-Bisphosphate, subunit A, domain 3"/>
    <property type="match status" value="1"/>
</dbReference>
<dbReference type="GO" id="GO:0005634">
    <property type="term" value="C:nucleus"/>
    <property type="evidence" value="ECO:0007669"/>
    <property type="project" value="TreeGrafter"/>
</dbReference>
<keyword evidence="2" id="KW-0479">Metal-binding</keyword>
<dbReference type="EMBL" id="UYSL01005040">
    <property type="protein sequence ID" value="VDL66995.1"/>
    <property type="molecule type" value="Genomic_DNA"/>
</dbReference>
<dbReference type="OMA" id="CALYSDI"/>
<dbReference type="InterPro" id="IPR016066">
    <property type="entry name" value="A-D-PHexomutase_CS"/>
</dbReference>
<keyword evidence="3" id="KW-0460">Magnesium</keyword>
<name>A0A0N4XLK2_NIPBR</name>
<feature type="domain" description="Alpha-D-phosphohexomutase alpha/beta/alpha" evidence="5">
    <location>
        <begin position="56"/>
        <end position="115"/>
    </location>
</feature>
<dbReference type="Pfam" id="PF02878">
    <property type="entry name" value="PGM_PMM_I"/>
    <property type="match status" value="2"/>
</dbReference>
<protein>
    <submittedName>
        <fullName evidence="8">PGM_PMM_I domain-containing protein</fullName>
    </submittedName>
</protein>
<organism evidence="8">
    <name type="scientific">Nippostrongylus brasiliensis</name>
    <name type="common">Rat hookworm</name>
    <dbReference type="NCBI Taxonomy" id="27835"/>
    <lineage>
        <taxon>Eukaryota</taxon>
        <taxon>Metazoa</taxon>
        <taxon>Ecdysozoa</taxon>
        <taxon>Nematoda</taxon>
        <taxon>Chromadorea</taxon>
        <taxon>Rhabditida</taxon>
        <taxon>Rhabditina</taxon>
        <taxon>Rhabditomorpha</taxon>
        <taxon>Strongyloidea</taxon>
        <taxon>Heligmosomidae</taxon>
        <taxon>Nippostrongylus</taxon>
    </lineage>
</organism>
<evidence type="ECO:0000256" key="4">
    <source>
        <dbReference type="ARBA" id="ARBA00023235"/>
    </source>
</evidence>
<dbReference type="AlphaFoldDB" id="A0A0N4XLK2"/>
<evidence type="ECO:0000256" key="1">
    <source>
        <dbReference type="ARBA" id="ARBA00010231"/>
    </source>
</evidence>
<accession>A0A0N4XLK2</accession>
<dbReference type="GO" id="GO:0006166">
    <property type="term" value="P:purine ribonucleoside salvage"/>
    <property type="evidence" value="ECO:0007669"/>
    <property type="project" value="TreeGrafter"/>
</dbReference>
<feature type="domain" description="Alpha-D-phosphohexomutase alpha/beta/alpha" evidence="5">
    <location>
        <begin position="126"/>
        <end position="196"/>
    </location>
</feature>
<proteinExistence type="inferred from homology"/>
<dbReference type="PROSITE" id="PS00710">
    <property type="entry name" value="PGM_PMM"/>
    <property type="match status" value="1"/>
</dbReference>
<evidence type="ECO:0000256" key="3">
    <source>
        <dbReference type="ARBA" id="ARBA00022842"/>
    </source>
</evidence>
<gene>
    <name evidence="6" type="ORF">NBR_LOCUS3406</name>
</gene>
<dbReference type="InterPro" id="IPR005844">
    <property type="entry name" value="A-D-PHexomutase_a/b/a-I"/>
</dbReference>
<dbReference type="PANTHER" id="PTHR45745:SF1">
    <property type="entry name" value="PHOSPHOGLUCOMUTASE 2B-RELATED"/>
    <property type="match status" value="1"/>
</dbReference>
<dbReference type="Proteomes" id="UP000271162">
    <property type="component" value="Unassembled WGS sequence"/>
</dbReference>
<evidence type="ECO:0000256" key="2">
    <source>
        <dbReference type="ARBA" id="ARBA00022723"/>
    </source>
</evidence>
<dbReference type="STRING" id="27835.A0A0N4XLK2"/>
<dbReference type="InterPro" id="IPR016055">
    <property type="entry name" value="A-D-PHexomutase_a/b/a-I/II/III"/>
</dbReference>
<comment type="similarity">
    <text evidence="1">Belongs to the phosphohexose mutase family.</text>
</comment>
<keyword evidence="4" id="KW-0413">Isomerase</keyword>
<sequence>MSTIDQEKLMVKVRNWLAWDKIWLLCLQNEKTANDIRELAEASNFKELAARMNGQLLFGTAGIRARMDAGFARLNDLTIIQITHGFAKHMKNFYGSKKSNGVAIGFDGRHNSRRCALYSDINSTRMSSPFRFAQLAANVFIRNNIPVYLFSEVCPTPVVSWATVKLKCDAGLIITASHNPKEDNGYKAYWSNGAQVK</sequence>
<dbReference type="GO" id="GO:0008973">
    <property type="term" value="F:phosphopentomutase activity"/>
    <property type="evidence" value="ECO:0007669"/>
    <property type="project" value="TreeGrafter"/>
</dbReference>
<dbReference type="GO" id="GO:0005975">
    <property type="term" value="P:carbohydrate metabolic process"/>
    <property type="evidence" value="ECO:0007669"/>
    <property type="project" value="InterPro"/>
</dbReference>
<keyword evidence="7" id="KW-1185">Reference proteome</keyword>
<evidence type="ECO:0000313" key="7">
    <source>
        <dbReference type="Proteomes" id="UP000271162"/>
    </source>
</evidence>
<dbReference type="PANTHER" id="PTHR45745">
    <property type="entry name" value="PHOSPHOMANNOMUTASE 45A"/>
    <property type="match status" value="1"/>
</dbReference>
<reference evidence="6 7" key="2">
    <citation type="submission" date="2018-11" db="EMBL/GenBank/DDBJ databases">
        <authorList>
            <consortium name="Pathogen Informatics"/>
        </authorList>
    </citation>
    <scope>NUCLEOTIDE SEQUENCE [LARGE SCALE GENOMIC DNA]</scope>
</reference>
<evidence type="ECO:0000313" key="8">
    <source>
        <dbReference type="WBParaSite" id="NBR_0000340401-mRNA-1"/>
    </source>
</evidence>
<dbReference type="GO" id="GO:0000287">
    <property type="term" value="F:magnesium ion binding"/>
    <property type="evidence" value="ECO:0007669"/>
    <property type="project" value="InterPro"/>
</dbReference>
<reference evidence="8" key="1">
    <citation type="submission" date="2017-02" db="UniProtKB">
        <authorList>
            <consortium name="WormBaseParasite"/>
        </authorList>
    </citation>
    <scope>IDENTIFICATION</scope>
</reference>
<evidence type="ECO:0000313" key="6">
    <source>
        <dbReference type="EMBL" id="VDL66995.1"/>
    </source>
</evidence>
<dbReference type="WBParaSite" id="NBR_0000340401-mRNA-1">
    <property type="protein sequence ID" value="NBR_0000340401-mRNA-1"/>
    <property type="gene ID" value="NBR_0000340401"/>
</dbReference>
<dbReference type="SUPFAM" id="SSF53738">
    <property type="entry name" value="Phosphoglucomutase, first 3 domains"/>
    <property type="match status" value="1"/>
</dbReference>